<comment type="caution">
    <text evidence="2">The sequence shown here is derived from an EMBL/GenBank/DDBJ whole genome shotgun (WGS) entry which is preliminary data.</text>
</comment>
<dbReference type="Proteomes" id="UP000023152">
    <property type="component" value="Unassembled WGS sequence"/>
</dbReference>
<dbReference type="Pfam" id="PF02984">
    <property type="entry name" value="Cyclin_C"/>
    <property type="match status" value="1"/>
</dbReference>
<dbReference type="SMART" id="SM01332">
    <property type="entry name" value="Cyclin_C"/>
    <property type="match status" value="1"/>
</dbReference>
<accession>X6NXB9</accession>
<dbReference type="InterPro" id="IPR036915">
    <property type="entry name" value="Cyclin-like_sf"/>
</dbReference>
<name>X6NXB9_RETFI</name>
<keyword evidence="3" id="KW-1185">Reference proteome</keyword>
<organism evidence="2 3">
    <name type="scientific">Reticulomyxa filosa</name>
    <dbReference type="NCBI Taxonomy" id="46433"/>
    <lineage>
        <taxon>Eukaryota</taxon>
        <taxon>Sar</taxon>
        <taxon>Rhizaria</taxon>
        <taxon>Retaria</taxon>
        <taxon>Foraminifera</taxon>
        <taxon>Monothalamids</taxon>
        <taxon>Reticulomyxidae</taxon>
        <taxon>Reticulomyxa</taxon>
    </lineage>
</organism>
<dbReference type="EMBL" id="ASPP01005776">
    <property type="protein sequence ID" value="ETO29907.1"/>
    <property type="molecule type" value="Genomic_DNA"/>
</dbReference>
<evidence type="ECO:0000313" key="2">
    <source>
        <dbReference type="EMBL" id="ETO29907.1"/>
    </source>
</evidence>
<feature type="domain" description="Cyclin C-terminal" evidence="1">
    <location>
        <begin position="20"/>
        <end position="150"/>
    </location>
</feature>
<dbReference type="InterPro" id="IPR004367">
    <property type="entry name" value="Cyclin_C-dom"/>
</dbReference>
<feature type="non-terminal residue" evidence="2">
    <location>
        <position position="1"/>
    </location>
</feature>
<evidence type="ECO:0000313" key="3">
    <source>
        <dbReference type="Proteomes" id="UP000023152"/>
    </source>
</evidence>
<evidence type="ECO:0000259" key="1">
    <source>
        <dbReference type="SMART" id="SM01332"/>
    </source>
</evidence>
<gene>
    <name evidence="2" type="ORF">RFI_07213</name>
</gene>
<protein>
    <recommendedName>
        <fullName evidence="1">Cyclin C-terminal domain-containing protein</fullName>
    </recommendedName>
</protein>
<reference evidence="2 3" key="1">
    <citation type="journal article" date="2013" name="Curr. Biol.">
        <title>The Genome of the Foraminiferan Reticulomyxa filosa.</title>
        <authorList>
            <person name="Glockner G."/>
            <person name="Hulsmann N."/>
            <person name="Schleicher M."/>
            <person name="Noegel A.A."/>
            <person name="Eichinger L."/>
            <person name="Gallinger C."/>
            <person name="Pawlowski J."/>
            <person name="Sierra R."/>
            <person name="Euteneuer U."/>
            <person name="Pillet L."/>
            <person name="Moustafa A."/>
            <person name="Platzer M."/>
            <person name="Groth M."/>
            <person name="Szafranski K."/>
            <person name="Schliwa M."/>
        </authorList>
    </citation>
    <scope>NUCLEOTIDE SEQUENCE [LARGE SCALE GENOMIC DNA]</scope>
</reference>
<sequence length="187" mass="21516">DMITQESEIVGRLKFQFTVPTPLAFAERFLKMGTHEGLALKYKRVVYCMVYYLLEHCLMSYQLCRNLPSKVAAACLAYALLCTNSYSTWVTFFCFIFPKFLETETQYTIDDLFPLIQSIDEIVKRDGQQCKHKAIRKNTQANIIAKFVVLPFLCEGKTTTATTWQKQRSGCCILSKKKSAHSRGFFV</sequence>
<dbReference type="Gene3D" id="1.10.472.10">
    <property type="entry name" value="Cyclin-like"/>
    <property type="match status" value="1"/>
</dbReference>
<dbReference type="OrthoDB" id="5590282at2759"/>
<proteinExistence type="predicted"/>
<dbReference type="AlphaFoldDB" id="X6NXB9"/>
<dbReference type="SUPFAM" id="SSF47954">
    <property type="entry name" value="Cyclin-like"/>
    <property type="match status" value="1"/>
</dbReference>